<dbReference type="SFLD" id="SFLDG01129">
    <property type="entry name" value="C1.5:_HAD__Beta-PGM__Phosphata"/>
    <property type="match status" value="1"/>
</dbReference>
<dbReference type="InterPro" id="IPR023198">
    <property type="entry name" value="PGP-like_dom2"/>
</dbReference>
<protein>
    <submittedName>
        <fullName evidence="1">HAD family phosphatase</fullName>
    </submittedName>
</protein>
<dbReference type="Pfam" id="PF00702">
    <property type="entry name" value="Hydrolase"/>
    <property type="match status" value="1"/>
</dbReference>
<dbReference type="InterPro" id="IPR006439">
    <property type="entry name" value="HAD-SF_hydro_IA"/>
</dbReference>
<dbReference type="InterPro" id="IPR036412">
    <property type="entry name" value="HAD-like_sf"/>
</dbReference>
<dbReference type="RefSeq" id="WP_425310279.1">
    <property type="nucleotide sequence ID" value="NZ_CP154795.1"/>
</dbReference>
<dbReference type="InterPro" id="IPR023214">
    <property type="entry name" value="HAD_sf"/>
</dbReference>
<dbReference type="EMBL" id="CP154795">
    <property type="protein sequence ID" value="XAN08849.1"/>
    <property type="molecule type" value="Genomic_DNA"/>
</dbReference>
<reference evidence="1 2" key="1">
    <citation type="submission" date="2024-04" db="EMBL/GenBank/DDBJ databases">
        <title>Isolation of an actinomycete strain from pig manure.</title>
        <authorList>
            <person name="Gong T."/>
            <person name="Yu Z."/>
            <person name="An M."/>
            <person name="Wei C."/>
            <person name="Yang W."/>
            <person name="Liu L."/>
        </authorList>
    </citation>
    <scope>NUCLEOTIDE SEQUENCE [LARGE SCALE GENOMIC DNA]</scope>
    <source>
        <strain evidence="1 2">ZF39</strain>
    </source>
</reference>
<evidence type="ECO:0000313" key="1">
    <source>
        <dbReference type="EMBL" id="XAN08849.1"/>
    </source>
</evidence>
<dbReference type="Proteomes" id="UP001442841">
    <property type="component" value="Chromosome"/>
</dbReference>
<dbReference type="Gene3D" id="3.40.50.1000">
    <property type="entry name" value="HAD superfamily/HAD-like"/>
    <property type="match status" value="1"/>
</dbReference>
<keyword evidence="2" id="KW-1185">Reference proteome</keyword>
<gene>
    <name evidence="1" type="ORF">AADG42_16550</name>
</gene>
<dbReference type="SFLD" id="SFLDS00003">
    <property type="entry name" value="Haloacid_Dehalogenase"/>
    <property type="match status" value="1"/>
</dbReference>
<dbReference type="SUPFAM" id="SSF56784">
    <property type="entry name" value="HAD-like"/>
    <property type="match status" value="1"/>
</dbReference>
<sequence length="177" mass="18775">MDRVDGVVFDCDGTLVDSEAPWLELIARVASKEGLQFSPEDVDSFRGLTVDAAGQRLAAFLDGDAVAVGQVLRTGFREKLETGVVAMPGAPGLVSALHGVVPLAVASNSDRADVELLLGSVGMLDRFDVLVCADDVAVGKPDPEPYRRAAEALGWSLRGVSRSRTARSAAARRWRPD</sequence>
<dbReference type="PANTHER" id="PTHR43481:SF4">
    <property type="entry name" value="GLYCEROL-1-PHOSPHATE PHOSPHOHYDROLASE 1-RELATED"/>
    <property type="match status" value="1"/>
</dbReference>
<name>A0ABZ3FRY7_9ACTN</name>
<dbReference type="PANTHER" id="PTHR43481">
    <property type="entry name" value="FRUCTOSE-1-PHOSPHATE PHOSPHATASE"/>
    <property type="match status" value="1"/>
</dbReference>
<evidence type="ECO:0000313" key="2">
    <source>
        <dbReference type="Proteomes" id="UP001442841"/>
    </source>
</evidence>
<dbReference type="PRINTS" id="PR00413">
    <property type="entry name" value="HADHALOGNASE"/>
</dbReference>
<dbReference type="InterPro" id="IPR051806">
    <property type="entry name" value="HAD-like_SPP"/>
</dbReference>
<organism evidence="1 2">
    <name type="scientific">Ammonicoccus fulvus</name>
    <dbReference type="NCBI Taxonomy" id="3138240"/>
    <lineage>
        <taxon>Bacteria</taxon>
        <taxon>Bacillati</taxon>
        <taxon>Actinomycetota</taxon>
        <taxon>Actinomycetes</taxon>
        <taxon>Propionibacteriales</taxon>
        <taxon>Propionibacteriaceae</taxon>
        <taxon>Ammonicoccus</taxon>
    </lineage>
</organism>
<dbReference type="Gene3D" id="1.10.150.240">
    <property type="entry name" value="Putative phosphatase, domain 2"/>
    <property type="match status" value="1"/>
</dbReference>
<proteinExistence type="predicted"/>
<accession>A0ABZ3FRY7</accession>